<sequence length="126" mass="13616">MMKSNPSRWLKGALVSVAAAASCYWLWVSLHEWAGQARSDGTFSGLFESLFAGITGVVSMPVLLWAGMRVLQERGNHLLVILGAIAWFFIGGHLVDDDVSTTGTVVFLTLFTAFGTLLSGVEAPRR</sequence>
<keyword evidence="1" id="KW-0812">Transmembrane</keyword>
<proteinExistence type="predicted"/>
<feature type="transmembrane region" description="Helical" evidence="1">
    <location>
        <begin position="50"/>
        <end position="71"/>
    </location>
</feature>
<keyword evidence="3" id="KW-1185">Reference proteome</keyword>
<gene>
    <name evidence="2" type="ORF">GCM10010246_04920</name>
</gene>
<feature type="transmembrane region" description="Helical" evidence="1">
    <location>
        <begin position="78"/>
        <end position="95"/>
    </location>
</feature>
<keyword evidence="1" id="KW-0472">Membrane</keyword>
<comment type="caution">
    <text evidence="2">The sequence shown here is derived from an EMBL/GenBank/DDBJ whole genome shotgun (WGS) entry which is preliminary data.</text>
</comment>
<feature type="transmembrane region" description="Helical" evidence="1">
    <location>
        <begin position="12"/>
        <end position="30"/>
    </location>
</feature>
<dbReference type="PROSITE" id="PS51257">
    <property type="entry name" value="PROKAR_LIPOPROTEIN"/>
    <property type="match status" value="1"/>
</dbReference>
<reference evidence="2 3" key="1">
    <citation type="journal article" date="2019" name="Int. J. Syst. Evol. Microbiol.">
        <title>The Global Catalogue of Microorganisms (GCM) 10K type strain sequencing project: providing services to taxonomists for standard genome sequencing and annotation.</title>
        <authorList>
            <consortium name="The Broad Institute Genomics Platform"/>
            <consortium name="The Broad Institute Genome Sequencing Center for Infectious Disease"/>
            <person name="Wu L."/>
            <person name="Ma J."/>
        </authorList>
    </citation>
    <scope>NUCLEOTIDE SEQUENCE [LARGE SCALE GENOMIC DNA]</scope>
    <source>
        <strain evidence="2 3">JCM 4316</strain>
    </source>
</reference>
<feature type="transmembrane region" description="Helical" evidence="1">
    <location>
        <begin position="101"/>
        <end position="121"/>
    </location>
</feature>
<dbReference type="EMBL" id="BAAASD010000001">
    <property type="protein sequence ID" value="GAA2326370.1"/>
    <property type="molecule type" value="Genomic_DNA"/>
</dbReference>
<dbReference type="RefSeq" id="WP_346172783.1">
    <property type="nucleotide sequence ID" value="NZ_BAAASD010000001.1"/>
</dbReference>
<protein>
    <recommendedName>
        <fullName evidence="4">Integral membrane protein</fullName>
    </recommendedName>
</protein>
<evidence type="ECO:0000313" key="2">
    <source>
        <dbReference type="EMBL" id="GAA2326370.1"/>
    </source>
</evidence>
<name>A0ABN3FC21_9ACTN</name>
<evidence type="ECO:0000256" key="1">
    <source>
        <dbReference type="SAM" id="Phobius"/>
    </source>
</evidence>
<evidence type="ECO:0008006" key="4">
    <source>
        <dbReference type="Google" id="ProtNLM"/>
    </source>
</evidence>
<dbReference type="Proteomes" id="UP001500253">
    <property type="component" value="Unassembled WGS sequence"/>
</dbReference>
<evidence type="ECO:0000313" key="3">
    <source>
        <dbReference type="Proteomes" id="UP001500253"/>
    </source>
</evidence>
<accession>A0ABN3FC21</accession>
<organism evidence="2 3">
    <name type="scientific">Streptomyces cuspidosporus</name>
    <dbReference type="NCBI Taxonomy" id="66882"/>
    <lineage>
        <taxon>Bacteria</taxon>
        <taxon>Bacillati</taxon>
        <taxon>Actinomycetota</taxon>
        <taxon>Actinomycetes</taxon>
        <taxon>Kitasatosporales</taxon>
        <taxon>Streptomycetaceae</taxon>
        <taxon>Streptomyces</taxon>
    </lineage>
</organism>
<keyword evidence="1" id="KW-1133">Transmembrane helix</keyword>